<gene>
    <name evidence="6" type="primary">Dana\GF11669</name>
    <name evidence="6" type="synonym">dana_GLEANR_11709</name>
    <name evidence="6" type="ORF">GF11669</name>
</gene>
<dbReference type="PhylomeDB" id="B3MIC8"/>
<dbReference type="CDD" id="cd00200">
    <property type="entry name" value="WD40"/>
    <property type="match status" value="1"/>
</dbReference>
<dbReference type="eggNOG" id="KOG0266">
    <property type="taxonomic scope" value="Eukaryota"/>
</dbReference>
<dbReference type="InParanoid" id="B3MIC8"/>
<dbReference type="KEGG" id="dan:6494533"/>
<evidence type="ECO:0000313" key="7">
    <source>
        <dbReference type="Proteomes" id="UP000007801"/>
    </source>
</evidence>
<dbReference type="PANTHER" id="PTHR44019">
    <property type="entry name" value="WD REPEAT-CONTAINING PROTEIN 55"/>
    <property type="match status" value="1"/>
</dbReference>
<dbReference type="InterPro" id="IPR015943">
    <property type="entry name" value="WD40/YVTN_repeat-like_dom_sf"/>
</dbReference>
<dbReference type="FunFam" id="2.130.10.10:FF:000228">
    <property type="entry name" value="COMPASS-like H3K4 histone methylase component WDR5A"/>
    <property type="match status" value="1"/>
</dbReference>
<dbReference type="InterPro" id="IPR001680">
    <property type="entry name" value="WD40_rpt"/>
</dbReference>
<dbReference type="EMBL" id="CH902619">
    <property type="protein sequence ID" value="EDV36976.1"/>
    <property type="molecule type" value="Genomic_DNA"/>
</dbReference>
<dbReference type="PROSITE" id="PS50294">
    <property type="entry name" value="WD_REPEATS_REGION"/>
    <property type="match status" value="5"/>
</dbReference>
<feature type="repeat" description="WD" evidence="4">
    <location>
        <begin position="280"/>
        <end position="324"/>
    </location>
</feature>
<dbReference type="SMR" id="B3MIC8"/>
<dbReference type="PROSITE" id="PS00678">
    <property type="entry name" value="WD_REPEATS_1"/>
    <property type="match status" value="4"/>
</dbReference>
<dbReference type="GeneID" id="6494533"/>
<feature type="repeat" description="WD" evidence="4">
    <location>
        <begin position="69"/>
        <end position="110"/>
    </location>
</feature>
<comment type="similarity">
    <text evidence="3">Belongs to the WD repeat POC1 family.</text>
</comment>
<dbReference type="InterPro" id="IPR019775">
    <property type="entry name" value="WD40_repeat_CS"/>
</dbReference>
<feature type="repeat" description="WD" evidence="4">
    <location>
        <begin position="153"/>
        <end position="194"/>
    </location>
</feature>
<feature type="repeat" description="WD" evidence="4">
    <location>
        <begin position="111"/>
        <end position="152"/>
    </location>
</feature>
<dbReference type="AlphaFoldDB" id="B3MIC8"/>
<dbReference type="SUPFAM" id="SSF50978">
    <property type="entry name" value="WD40 repeat-like"/>
    <property type="match status" value="1"/>
</dbReference>
<dbReference type="PRINTS" id="PR00320">
    <property type="entry name" value="GPROTEINBRPT"/>
</dbReference>
<dbReference type="InterPro" id="IPR020472">
    <property type="entry name" value="WD40_PAC1"/>
</dbReference>
<sequence>MSSNRDVHDYTVEIMEVPPDELIDPAASESAGCTLLPDDNPFKIPVAPVTPLSSKSQQKSPGYALKFSMPGHASCVTSVKFSPDGEYLTSASADWFLKQWDVETASLIQSMTGHNHGINDVTWAPVGRTLATCSDDKTVKLWDVRSGRCQMTLEGHGGFTFSCRFNPQGNLLASTSFDETVRLWDIRTGRTLKTVPAHLDPISSVDFNRDGSLFVTSSFDGLVRIWDATTCQVLKTLIDDDNTPVGHVKFAPNGKYILTSTMNNTLKLWNFQKPKCLRSYRGHKNEVFCMTSNFSITAGIWIISGSEDLSICIWNLQTKELVQKVDTQGDQVLCTDCHPTANLIASGSLQNNYEVKIWQSTE</sequence>
<name>B3MIC8_DROAN</name>
<accession>B3MIC8</accession>
<dbReference type="GO" id="GO:0044666">
    <property type="term" value="C:MLL3/4 complex"/>
    <property type="evidence" value="ECO:0007669"/>
    <property type="project" value="UniProtKB-ARBA"/>
</dbReference>
<feature type="repeat" description="WD" evidence="4">
    <location>
        <begin position="195"/>
        <end position="236"/>
    </location>
</feature>
<keyword evidence="7" id="KW-1185">Reference proteome</keyword>
<dbReference type="InterPro" id="IPR059122">
    <property type="entry name" value="Beta-prop_WDR5-like"/>
</dbReference>
<dbReference type="PANTHER" id="PTHR44019:SF8">
    <property type="entry name" value="POC1 CENTRIOLAR PROTEIN HOMOLOG"/>
    <property type="match status" value="1"/>
</dbReference>
<evidence type="ECO:0000256" key="2">
    <source>
        <dbReference type="ARBA" id="ARBA00022737"/>
    </source>
</evidence>
<organism evidence="6 7">
    <name type="scientific">Drosophila ananassae</name>
    <name type="common">Fruit fly</name>
    <dbReference type="NCBI Taxonomy" id="7217"/>
    <lineage>
        <taxon>Eukaryota</taxon>
        <taxon>Metazoa</taxon>
        <taxon>Ecdysozoa</taxon>
        <taxon>Arthropoda</taxon>
        <taxon>Hexapoda</taxon>
        <taxon>Insecta</taxon>
        <taxon>Pterygota</taxon>
        <taxon>Neoptera</taxon>
        <taxon>Endopterygota</taxon>
        <taxon>Diptera</taxon>
        <taxon>Brachycera</taxon>
        <taxon>Muscomorpha</taxon>
        <taxon>Ephydroidea</taxon>
        <taxon>Drosophilidae</taxon>
        <taxon>Drosophila</taxon>
        <taxon>Sophophora</taxon>
    </lineage>
</organism>
<evidence type="ECO:0000256" key="3">
    <source>
        <dbReference type="ARBA" id="ARBA00037984"/>
    </source>
</evidence>
<dbReference type="InterPro" id="IPR050505">
    <property type="entry name" value="WDR55/POC1"/>
</dbReference>
<dbReference type="Proteomes" id="UP000007801">
    <property type="component" value="Unassembled WGS sequence"/>
</dbReference>
<dbReference type="OMA" id="PVGYVKF"/>
<dbReference type="OrthoDB" id="674604at2759"/>
<dbReference type="InterPro" id="IPR036322">
    <property type="entry name" value="WD40_repeat_dom_sf"/>
</dbReference>
<reference evidence="6 7" key="1">
    <citation type="journal article" date="2007" name="Nature">
        <title>Evolution of genes and genomes on the Drosophila phylogeny.</title>
        <authorList>
            <consortium name="Drosophila 12 Genomes Consortium"/>
            <person name="Clark A.G."/>
            <person name="Eisen M.B."/>
            <person name="Smith D.R."/>
            <person name="Bergman C.M."/>
            <person name="Oliver B."/>
            <person name="Markow T.A."/>
            <person name="Kaufman T.C."/>
            <person name="Kellis M."/>
            <person name="Gelbart W."/>
            <person name="Iyer V.N."/>
            <person name="Pollard D.A."/>
            <person name="Sackton T.B."/>
            <person name="Larracuente A.M."/>
            <person name="Singh N.D."/>
            <person name="Abad J.P."/>
            <person name="Abt D.N."/>
            <person name="Adryan B."/>
            <person name="Aguade M."/>
            <person name="Akashi H."/>
            <person name="Anderson W.W."/>
            <person name="Aquadro C.F."/>
            <person name="Ardell D.H."/>
            <person name="Arguello R."/>
            <person name="Artieri C.G."/>
            <person name="Barbash D.A."/>
            <person name="Barker D."/>
            <person name="Barsanti P."/>
            <person name="Batterham P."/>
            <person name="Batzoglou S."/>
            <person name="Begun D."/>
            <person name="Bhutkar A."/>
            <person name="Blanco E."/>
            <person name="Bosak S.A."/>
            <person name="Bradley R.K."/>
            <person name="Brand A.D."/>
            <person name="Brent M.R."/>
            <person name="Brooks A.N."/>
            <person name="Brown R.H."/>
            <person name="Butlin R.K."/>
            <person name="Caggese C."/>
            <person name="Calvi B.R."/>
            <person name="Bernardo de Carvalho A."/>
            <person name="Caspi A."/>
            <person name="Castrezana S."/>
            <person name="Celniker S.E."/>
            <person name="Chang J.L."/>
            <person name="Chapple C."/>
            <person name="Chatterji S."/>
            <person name="Chinwalla A."/>
            <person name="Civetta A."/>
            <person name="Clifton S.W."/>
            <person name="Comeron J.M."/>
            <person name="Costello J.C."/>
            <person name="Coyne J.A."/>
            <person name="Daub J."/>
            <person name="David R.G."/>
            <person name="Delcher A.L."/>
            <person name="Delehaunty K."/>
            <person name="Do C.B."/>
            <person name="Ebling H."/>
            <person name="Edwards K."/>
            <person name="Eickbush T."/>
            <person name="Evans J.D."/>
            <person name="Filipski A."/>
            <person name="Findeiss S."/>
            <person name="Freyhult E."/>
            <person name="Fulton L."/>
            <person name="Fulton R."/>
            <person name="Garcia A.C."/>
            <person name="Gardiner A."/>
            <person name="Garfield D.A."/>
            <person name="Garvin B.E."/>
            <person name="Gibson G."/>
            <person name="Gilbert D."/>
            <person name="Gnerre S."/>
            <person name="Godfrey J."/>
            <person name="Good R."/>
            <person name="Gotea V."/>
            <person name="Gravely B."/>
            <person name="Greenberg A.J."/>
            <person name="Griffiths-Jones S."/>
            <person name="Gross S."/>
            <person name="Guigo R."/>
            <person name="Gustafson E.A."/>
            <person name="Haerty W."/>
            <person name="Hahn M.W."/>
            <person name="Halligan D.L."/>
            <person name="Halpern A.L."/>
            <person name="Halter G.M."/>
            <person name="Han M.V."/>
            <person name="Heger A."/>
            <person name="Hillier L."/>
            <person name="Hinrichs A.S."/>
            <person name="Holmes I."/>
            <person name="Hoskins R.A."/>
            <person name="Hubisz M.J."/>
            <person name="Hultmark D."/>
            <person name="Huntley M.A."/>
            <person name="Jaffe D.B."/>
            <person name="Jagadeeshan S."/>
            <person name="Jeck W.R."/>
            <person name="Johnson J."/>
            <person name="Jones C.D."/>
            <person name="Jordan W.C."/>
            <person name="Karpen G.H."/>
            <person name="Kataoka E."/>
            <person name="Keightley P.D."/>
            <person name="Kheradpour P."/>
            <person name="Kirkness E.F."/>
            <person name="Koerich L.B."/>
            <person name="Kristiansen K."/>
            <person name="Kudrna D."/>
            <person name="Kulathinal R.J."/>
            <person name="Kumar S."/>
            <person name="Kwok R."/>
            <person name="Lander E."/>
            <person name="Langley C.H."/>
            <person name="Lapoint R."/>
            <person name="Lazzaro B.P."/>
            <person name="Lee S.J."/>
            <person name="Levesque L."/>
            <person name="Li R."/>
            <person name="Lin C.F."/>
            <person name="Lin M.F."/>
            <person name="Lindblad-Toh K."/>
            <person name="Llopart A."/>
            <person name="Long M."/>
            <person name="Low L."/>
            <person name="Lozovsky E."/>
            <person name="Lu J."/>
            <person name="Luo M."/>
            <person name="Machado C.A."/>
            <person name="Makalowski W."/>
            <person name="Marzo M."/>
            <person name="Matsuda M."/>
            <person name="Matzkin L."/>
            <person name="McAllister B."/>
            <person name="McBride C.S."/>
            <person name="McKernan B."/>
            <person name="McKernan K."/>
            <person name="Mendez-Lago M."/>
            <person name="Minx P."/>
            <person name="Mollenhauer M.U."/>
            <person name="Montooth K."/>
            <person name="Mount S.M."/>
            <person name="Mu X."/>
            <person name="Myers E."/>
            <person name="Negre B."/>
            <person name="Newfeld S."/>
            <person name="Nielsen R."/>
            <person name="Noor M.A."/>
            <person name="O'Grady P."/>
            <person name="Pachter L."/>
            <person name="Papaceit M."/>
            <person name="Parisi M.J."/>
            <person name="Parisi M."/>
            <person name="Parts L."/>
            <person name="Pedersen J.S."/>
            <person name="Pesole G."/>
            <person name="Phillippy A.M."/>
            <person name="Ponting C.P."/>
            <person name="Pop M."/>
            <person name="Porcelli D."/>
            <person name="Powell J.R."/>
            <person name="Prohaska S."/>
            <person name="Pruitt K."/>
            <person name="Puig M."/>
            <person name="Quesneville H."/>
            <person name="Ram K.R."/>
            <person name="Rand D."/>
            <person name="Rasmussen M.D."/>
            <person name="Reed L.K."/>
            <person name="Reenan R."/>
            <person name="Reily A."/>
            <person name="Remington K.A."/>
            <person name="Rieger T.T."/>
            <person name="Ritchie M.G."/>
            <person name="Robin C."/>
            <person name="Rogers Y.H."/>
            <person name="Rohde C."/>
            <person name="Rozas J."/>
            <person name="Rubenfield M.J."/>
            <person name="Ruiz A."/>
            <person name="Russo S."/>
            <person name="Salzberg S.L."/>
            <person name="Sanchez-Gracia A."/>
            <person name="Saranga D.J."/>
            <person name="Sato H."/>
            <person name="Schaeffer S.W."/>
            <person name="Schatz M.C."/>
            <person name="Schlenke T."/>
            <person name="Schwartz R."/>
            <person name="Segarra C."/>
            <person name="Singh R.S."/>
            <person name="Sirot L."/>
            <person name="Sirota M."/>
            <person name="Sisneros N.B."/>
            <person name="Smith C.D."/>
            <person name="Smith T.F."/>
            <person name="Spieth J."/>
            <person name="Stage D.E."/>
            <person name="Stark A."/>
            <person name="Stephan W."/>
            <person name="Strausberg R.L."/>
            <person name="Strempel S."/>
            <person name="Sturgill D."/>
            <person name="Sutton G."/>
            <person name="Sutton G.G."/>
            <person name="Tao W."/>
            <person name="Teichmann S."/>
            <person name="Tobari Y.N."/>
            <person name="Tomimura Y."/>
            <person name="Tsolas J.M."/>
            <person name="Valente V.L."/>
            <person name="Venter E."/>
            <person name="Venter J.C."/>
            <person name="Vicario S."/>
            <person name="Vieira F.G."/>
            <person name="Vilella A.J."/>
            <person name="Villasante A."/>
            <person name="Walenz B."/>
            <person name="Wang J."/>
            <person name="Wasserman M."/>
            <person name="Watts T."/>
            <person name="Wilson D."/>
            <person name="Wilson R.K."/>
            <person name="Wing R.A."/>
            <person name="Wolfner M.F."/>
            <person name="Wong A."/>
            <person name="Wong G.K."/>
            <person name="Wu C.I."/>
            <person name="Wu G."/>
            <person name="Yamamoto D."/>
            <person name="Yang H.P."/>
            <person name="Yang S.P."/>
            <person name="Yorke J.A."/>
            <person name="Yoshida K."/>
            <person name="Zdobnov E."/>
            <person name="Zhang P."/>
            <person name="Zhang Y."/>
            <person name="Zimin A.V."/>
            <person name="Baldwin J."/>
            <person name="Abdouelleil A."/>
            <person name="Abdulkadir J."/>
            <person name="Abebe A."/>
            <person name="Abera B."/>
            <person name="Abreu J."/>
            <person name="Acer S.C."/>
            <person name="Aftuck L."/>
            <person name="Alexander A."/>
            <person name="An P."/>
            <person name="Anderson E."/>
            <person name="Anderson S."/>
            <person name="Arachi H."/>
            <person name="Azer M."/>
            <person name="Bachantsang P."/>
            <person name="Barry A."/>
            <person name="Bayul T."/>
            <person name="Berlin A."/>
            <person name="Bessette D."/>
            <person name="Bloom T."/>
            <person name="Blye J."/>
            <person name="Boguslavskiy L."/>
            <person name="Bonnet C."/>
            <person name="Boukhgalter B."/>
            <person name="Bourzgui I."/>
            <person name="Brown A."/>
            <person name="Cahill P."/>
            <person name="Channer S."/>
            <person name="Cheshatsang Y."/>
            <person name="Chuda L."/>
            <person name="Citroen M."/>
            <person name="Collymore A."/>
            <person name="Cooke P."/>
            <person name="Costello M."/>
            <person name="D'Aco K."/>
            <person name="Daza R."/>
            <person name="De Haan G."/>
            <person name="DeGray S."/>
            <person name="DeMaso C."/>
            <person name="Dhargay N."/>
            <person name="Dooley K."/>
            <person name="Dooley E."/>
            <person name="Doricent M."/>
            <person name="Dorje P."/>
            <person name="Dorjee K."/>
            <person name="Dupes A."/>
            <person name="Elong R."/>
            <person name="Falk J."/>
            <person name="Farina A."/>
            <person name="Faro S."/>
            <person name="Ferguson D."/>
            <person name="Fisher S."/>
            <person name="Foley C.D."/>
            <person name="Franke A."/>
            <person name="Friedrich D."/>
            <person name="Gadbois L."/>
            <person name="Gearin G."/>
            <person name="Gearin C.R."/>
            <person name="Giannoukos G."/>
            <person name="Goode T."/>
            <person name="Graham J."/>
            <person name="Grandbois E."/>
            <person name="Grewal S."/>
            <person name="Gyaltsen K."/>
            <person name="Hafez N."/>
            <person name="Hagos B."/>
            <person name="Hall J."/>
            <person name="Henson C."/>
            <person name="Hollinger A."/>
            <person name="Honan T."/>
            <person name="Huard M.D."/>
            <person name="Hughes L."/>
            <person name="Hurhula B."/>
            <person name="Husby M.E."/>
            <person name="Kamat A."/>
            <person name="Kanga B."/>
            <person name="Kashin S."/>
            <person name="Khazanovich D."/>
            <person name="Kisner P."/>
            <person name="Lance K."/>
            <person name="Lara M."/>
            <person name="Lee W."/>
            <person name="Lennon N."/>
            <person name="Letendre F."/>
            <person name="LeVine R."/>
            <person name="Lipovsky A."/>
            <person name="Liu X."/>
            <person name="Liu J."/>
            <person name="Liu S."/>
            <person name="Lokyitsang T."/>
            <person name="Lokyitsang Y."/>
            <person name="Lubonja R."/>
            <person name="Lui A."/>
            <person name="MacDonald P."/>
            <person name="Magnisalis V."/>
            <person name="Maru K."/>
            <person name="Matthews C."/>
            <person name="McCusker W."/>
            <person name="McDonough S."/>
            <person name="Mehta T."/>
            <person name="Meldrim J."/>
            <person name="Meneus L."/>
            <person name="Mihai O."/>
            <person name="Mihalev A."/>
            <person name="Mihova T."/>
            <person name="Mittelman R."/>
            <person name="Mlenga V."/>
            <person name="Montmayeur A."/>
            <person name="Mulrain L."/>
            <person name="Navidi A."/>
            <person name="Naylor J."/>
            <person name="Negash T."/>
            <person name="Nguyen T."/>
            <person name="Nguyen N."/>
            <person name="Nicol R."/>
            <person name="Norbu C."/>
            <person name="Norbu N."/>
            <person name="Novod N."/>
            <person name="O'Neill B."/>
            <person name="Osman S."/>
            <person name="Markiewicz E."/>
            <person name="Oyono O.L."/>
            <person name="Patti C."/>
            <person name="Phunkhang P."/>
            <person name="Pierre F."/>
            <person name="Priest M."/>
            <person name="Raghuraman S."/>
            <person name="Rege F."/>
            <person name="Reyes R."/>
            <person name="Rise C."/>
            <person name="Rogov P."/>
            <person name="Ross K."/>
            <person name="Ryan E."/>
            <person name="Settipalli S."/>
            <person name="Shea T."/>
            <person name="Sherpa N."/>
            <person name="Shi L."/>
            <person name="Shih D."/>
            <person name="Sparrow T."/>
            <person name="Spaulding J."/>
            <person name="Stalker J."/>
            <person name="Stange-Thomann N."/>
            <person name="Stavropoulos S."/>
            <person name="Stone C."/>
            <person name="Strader C."/>
            <person name="Tesfaye S."/>
            <person name="Thomson T."/>
            <person name="Thoulutsang Y."/>
            <person name="Thoulutsang D."/>
            <person name="Topham K."/>
            <person name="Topping I."/>
            <person name="Tsamla T."/>
            <person name="Vassiliev H."/>
            <person name="Vo A."/>
            <person name="Wangchuk T."/>
            <person name="Wangdi T."/>
            <person name="Weiand M."/>
            <person name="Wilkinson J."/>
            <person name="Wilson A."/>
            <person name="Yadav S."/>
            <person name="Young G."/>
            <person name="Yu Q."/>
            <person name="Zembek L."/>
            <person name="Zhong D."/>
            <person name="Zimmer A."/>
            <person name="Zwirko Z."/>
            <person name="Jaffe D.B."/>
            <person name="Alvarez P."/>
            <person name="Brockman W."/>
            <person name="Butler J."/>
            <person name="Chin C."/>
            <person name="Gnerre S."/>
            <person name="Grabherr M."/>
            <person name="Kleber M."/>
            <person name="Mauceli E."/>
            <person name="MacCallum I."/>
        </authorList>
    </citation>
    <scope>NUCLEOTIDE SEQUENCE [LARGE SCALE GENOMIC DNA]</scope>
    <source>
        <strain evidence="7">Tucson 14024-0371.13</strain>
    </source>
</reference>
<keyword evidence="2" id="KW-0677">Repeat</keyword>
<feature type="repeat" description="WD" evidence="4">
    <location>
        <begin position="238"/>
        <end position="279"/>
    </location>
</feature>
<dbReference type="STRING" id="7217.B3MIC8"/>
<dbReference type="FunCoup" id="B3MIC8">
    <property type="interactions" value="220"/>
</dbReference>
<dbReference type="SMART" id="SM00320">
    <property type="entry name" value="WD40"/>
    <property type="match status" value="7"/>
</dbReference>
<evidence type="ECO:0000313" key="6">
    <source>
        <dbReference type="EMBL" id="EDV36976.1"/>
    </source>
</evidence>
<evidence type="ECO:0000256" key="4">
    <source>
        <dbReference type="PROSITE-ProRule" id="PRU00221"/>
    </source>
</evidence>
<keyword evidence="1 4" id="KW-0853">WD repeat</keyword>
<dbReference type="Gene3D" id="2.130.10.10">
    <property type="entry name" value="YVTN repeat-like/Quinoprotein amine dehydrogenase"/>
    <property type="match status" value="1"/>
</dbReference>
<protein>
    <recommendedName>
        <fullName evidence="5">WDR5-like beta-propeller domain-containing protein</fullName>
    </recommendedName>
</protein>
<evidence type="ECO:0000259" key="5">
    <source>
        <dbReference type="Pfam" id="PF25175"/>
    </source>
</evidence>
<feature type="domain" description="WDR5-like beta-propeller" evidence="5">
    <location>
        <begin position="69"/>
        <end position="359"/>
    </location>
</feature>
<dbReference type="PROSITE" id="PS50082">
    <property type="entry name" value="WD_REPEATS_2"/>
    <property type="match status" value="6"/>
</dbReference>
<evidence type="ECO:0000256" key="1">
    <source>
        <dbReference type="ARBA" id="ARBA00022574"/>
    </source>
</evidence>
<proteinExistence type="inferred from homology"/>
<dbReference type="Pfam" id="PF25175">
    <property type="entry name" value="Beta-prop_WDR5"/>
    <property type="match status" value="1"/>
</dbReference>
<dbReference type="HOGENOM" id="CLU_000288_57_1_1"/>